<evidence type="ECO:0000313" key="2">
    <source>
        <dbReference type="EMBL" id="KAF3770838.1"/>
    </source>
</evidence>
<dbReference type="Proteomes" id="UP000803844">
    <property type="component" value="Unassembled WGS sequence"/>
</dbReference>
<keyword evidence="3" id="KW-1185">Reference proteome</keyword>
<proteinExistence type="predicted"/>
<gene>
    <name evidence="2" type="ORF">M406DRAFT_326256</name>
</gene>
<dbReference type="EMBL" id="MU032344">
    <property type="protein sequence ID" value="KAF3770838.1"/>
    <property type="molecule type" value="Genomic_DNA"/>
</dbReference>
<sequence>MATTSPQSENVSSSISELAIISGSDSSAEEAALRPRRGLEQAGAVVKKWRKFRGVYMERRNLVENRWFRLELNKRKKLLTTLWRALSGGKEMPQAHRPDVDDADAIKWPLFNQADLANRPEVLLTILDHRARFHPGAFQREDLFGENYPLAKAVGVLPLQRDQVTEYREGIVMADLTGVALEDNDQDMQEEDDSYGTINEPESLEELKLFNSSDMILKEAGDVVMEVQYRIYSLLDDVVENITGDKRNKPVVPHASDKEPLDWRVRQPTDPEDPSYEKELTNYFNVSRTLLSCTAPGEMDWDYVIALSARRRKWHERQIAVLKEDPGALLDRLQQARTHGRFGSQLKTKQGTTHPYNDGNTQADTDLQMWTLYFQDILAHHNELVDVWAGTGQMLEDLRTIPPGTRAWMSKIKTLAGLTSPGKEVLGLLLDVLVSAPDLREYFRTAASRNEQGEWVVPIVDGLPGAPRILKRDSNTIGALAAWRRAMSEERARKAFGLHTMAEELRQILSRFRKNVFSEYVLGQADSFYDLTIVAKAANKLWESSLMLYGRDGQDGTGAAKGECAQLLWVLEAHPGMPLRDEIDAYFKPQPAVAFDYPPLEDRMSDRAKKDRIPRRIKAEQNLANFWAAVEKTFTTGLLVAPYTFLTLRRARPNVTPPFEPAVARNKRAREESPGPRTPSPPAKRIRTTSPRSPVSPIRAALPGEGGPRRPAIDRRAAAAAAAAAAEEEEKARAATAQALATPPEEPVPAREHPPIQLRRDHYEFLEALMVPPRERAAENVLFTTIFENCENPRHRIHGSRWLNRNVASRWLRSRTHGFGQEDEENKKGIQALIWLDLGEICYGTRR</sequence>
<feature type="region of interest" description="Disordered" evidence="1">
    <location>
        <begin position="654"/>
        <end position="733"/>
    </location>
</feature>
<comment type="caution">
    <text evidence="2">The sequence shown here is derived from an EMBL/GenBank/DDBJ whole genome shotgun (WGS) entry which is preliminary data.</text>
</comment>
<dbReference type="PANTHER" id="PTHR40788:SF2">
    <property type="entry name" value="CLR5 DOMAIN-CONTAINING PROTEIN"/>
    <property type="match status" value="1"/>
</dbReference>
<evidence type="ECO:0000313" key="3">
    <source>
        <dbReference type="Proteomes" id="UP000803844"/>
    </source>
</evidence>
<dbReference type="RefSeq" id="XP_040781799.1">
    <property type="nucleotide sequence ID" value="XM_040920060.1"/>
</dbReference>
<protein>
    <submittedName>
        <fullName evidence="2">Uncharacterized protein</fullName>
    </submittedName>
</protein>
<dbReference type="GeneID" id="63837189"/>
<organism evidence="2 3">
    <name type="scientific">Cryphonectria parasitica (strain ATCC 38755 / EP155)</name>
    <dbReference type="NCBI Taxonomy" id="660469"/>
    <lineage>
        <taxon>Eukaryota</taxon>
        <taxon>Fungi</taxon>
        <taxon>Dikarya</taxon>
        <taxon>Ascomycota</taxon>
        <taxon>Pezizomycotina</taxon>
        <taxon>Sordariomycetes</taxon>
        <taxon>Sordariomycetidae</taxon>
        <taxon>Diaporthales</taxon>
        <taxon>Cryphonectriaceae</taxon>
        <taxon>Cryphonectria-Endothia species complex</taxon>
        <taxon>Cryphonectria</taxon>
    </lineage>
</organism>
<dbReference type="OrthoDB" id="2922289at2759"/>
<dbReference type="AlphaFoldDB" id="A0A9P5CTY7"/>
<accession>A0A9P5CTY7</accession>
<evidence type="ECO:0000256" key="1">
    <source>
        <dbReference type="SAM" id="MobiDB-lite"/>
    </source>
</evidence>
<name>A0A9P5CTY7_CRYP1</name>
<reference evidence="2" key="1">
    <citation type="journal article" date="2020" name="Phytopathology">
        <title>Genome sequence of the chestnut blight fungus Cryphonectria parasitica EP155: A fundamental resource for an archetypical invasive plant pathogen.</title>
        <authorList>
            <person name="Crouch J.A."/>
            <person name="Dawe A."/>
            <person name="Aerts A."/>
            <person name="Barry K."/>
            <person name="Churchill A.C.L."/>
            <person name="Grimwood J."/>
            <person name="Hillman B."/>
            <person name="Milgroom M.G."/>
            <person name="Pangilinan J."/>
            <person name="Smith M."/>
            <person name="Salamov A."/>
            <person name="Schmutz J."/>
            <person name="Yadav J."/>
            <person name="Grigoriev I.V."/>
            <person name="Nuss D."/>
        </authorList>
    </citation>
    <scope>NUCLEOTIDE SEQUENCE</scope>
    <source>
        <strain evidence="2">EP155</strain>
    </source>
</reference>
<feature type="compositionally biased region" description="Basic and acidic residues" evidence="1">
    <location>
        <begin position="707"/>
        <end position="717"/>
    </location>
</feature>
<dbReference type="PANTHER" id="PTHR40788">
    <property type="entry name" value="CLR5 DOMAIN-CONTAINING PROTEIN-RELATED"/>
    <property type="match status" value="1"/>
</dbReference>